<proteinExistence type="predicted"/>
<reference evidence="2 3" key="1">
    <citation type="submission" date="2017-03" db="EMBL/GenBank/DDBJ databases">
        <title>Genomes of endolithic fungi from Antarctica.</title>
        <authorList>
            <person name="Coleine C."/>
            <person name="Masonjones S."/>
            <person name="Stajich J.E."/>
        </authorList>
    </citation>
    <scope>NUCLEOTIDE SEQUENCE [LARGE SCALE GENOMIC DNA]</scope>
    <source>
        <strain evidence="2 3">CCFEE 6315</strain>
    </source>
</reference>
<dbReference type="OrthoDB" id="2103474at2759"/>
<sequence>MAAAVGKFAAQKLLRKQMGKYSDKKVETGDDPYFALIPDPKRPGKTKKVRKQIPAYLSENDSLRLARVRKSAYRLDMCLFNLFGIRFGWEAIIGLVPGFGDAVGVALAYLLFLQCCKIDGGLPSSVKSRMMMNIALDFVVGLVPFVGDLADAAFKCNTKNVRLLERCLDERYKEAGRDERRFVGVDRAERRRKRASGIYMPDDPPPATVFEDLDVDEDAERVGGGAEGVRRPEASRQGTGRGWFSRGGGGGGERREREHDRRRPEMAQETGSVRPGNATAPAMAPPLPLNLTASTPAVTGPPDRIPVTHSNTTPTASQTLKSTATAPGQQQ</sequence>
<dbReference type="EMBL" id="NAJL01000015">
    <property type="protein sequence ID" value="TKA29224.1"/>
    <property type="molecule type" value="Genomic_DNA"/>
</dbReference>
<comment type="caution">
    <text evidence="2">The sequence shown here is derived from an EMBL/GenBank/DDBJ whole genome shotgun (WGS) entry which is preliminary data.</text>
</comment>
<organism evidence="2 3">
    <name type="scientific">Salinomyces thailandicus</name>
    <dbReference type="NCBI Taxonomy" id="706561"/>
    <lineage>
        <taxon>Eukaryota</taxon>
        <taxon>Fungi</taxon>
        <taxon>Dikarya</taxon>
        <taxon>Ascomycota</taxon>
        <taxon>Pezizomycotina</taxon>
        <taxon>Dothideomycetes</taxon>
        <taxon>Dothideomycetidae</taxon>
        <taxon>Mycosphaerellales</taxon>
        <taxon>Teratosphaeriaceae</taxon>
        <taxon>Salinomyces</taxon>
    </lineage>
</organism>
<name>A0A4U0U353_9PEZI</name>
<feature type="region of interest" description="Disordered" evidence="1">
    <location>
        <begin position="220"/>
        <end position="331"/>
    </location>
</feature>
<feature type="compositionally biased region" description="Gly residues" evidence="1">
    <location>
        <begin position="239"/>
        <end position="251"/>
    </location>
</feature>
<dbReference type="Pfam" id="PF13430">
    <property type="entry name" value="DUF4112"/>
    <property type="match status" value="1"/>
</dbReference>
<dbReference type="InterPro" id="IPR025187">
    <property type="entry name" value="DUF4112"/>
</dbReference>
<evidence type="ECO:0008006" key="4">
    <source>
        <dbReference type="Google" id="ProtNLM"/>
    </source>
</evidence>
<feature type="compositionally biased region" description="Basic and acidic residues" evidence="1">
    <location>
        <begin position="252"/>
        <end position="266"/>
    </location>
</feature>
<keyword evidence="3" id="KW-1185">Reference proteome</keyword>
<dbReference type="PANTHER" id="PTHR35519">
    <property type="entry name" value="MEMBRANE PROTEINS"/>
    <property type="match status" value="1"/>
</dbReference>
<evidence type="ECO:0000313" key="3">
    <source>
        <dbReference type="Proteomes" id="UP000308549"/>
    </source>
</evidence>
<evidence type="ECO:0000313" key="2">
    <source>
        <dbReference type="EMBL" id="TKA29224.1"/>
    </source>
</evidence>
<feature type="compositionally biased region" description="Polar residues" evidence="1">
    <location>
        <begin position="308"/>
        <end position="331"/>
    </location>
</feature>
<gene>
    <name evidence="2" type="ORF">B0A50_03734</name>
</gene>
<dbReference type="AlphaFoldDB" id="A0A4U0U353"/>
<accession>A0A4U0U353</accession>
<dbReference type="PANTHER" id="PTHR35519:SF2">
    <property type="entry name" value="PH DOMAIN PROTEIN"/>
    <property type="match status" value="1"/>
</dbReference>
<dbReference type="Proteomes" id="UP000308549">
    <property type="component" value="Unassembled WGS sequence"/>
</dbReference>
<evidence type="ECO:0000256" key="1">
    <source>
        <dbReference type="SAM" id="MobiDB-lite"/>
    </source>
</evidence>
<protein>
    <recommendedName>
        <fullName evidence="4">PH domain-containing protein</fullName>
    </recommendedName>
</protein>